<dbReference type="Proteomes" id="UP000621386">
    <property type="component" value="Unassembled WGS sequence"/>
</dbReference>
<dbReference type="RefSeq" id="WP_201824173.1">
    <property type="nucleotide sequence ID" value="NZ_JAERRH010000015.1"/>
</dbReference>
<evidence type="ECO:0000313" key="1">
    <source>
        <dbReference type="EMBL" id="MBL1108813.1"/>
    </source>
</evidence>
<keyword evidence="2" id="KW-1185">Reference proteome</keyword>
<dbReference type="EMBL" id="JAERRH010000015">
    <property type="protein sequence ID" value="MBL1108813.1"/>
    <property type="molecule type" value="Genomic_DNA"/>
</dbReference>
<accession>A0ABS1P8Y9</accession>
<sequence length="159" mass="17814">MGASSWRYIEPYAGDVAASLAAVRQREFERLFVHDTRWDDLRPAGQSFTSVGDLDDLWEDEALGGEGTHTIIDVWRVIDAEDYDDSHTVRPLPEEECIEIFGTSQPTPADFERAQDRYAAGQPGSEELWGMPRWSAWCSPLRGTDGSITSIAFWGRSGD</sequence>
<evidence type="ECO:0000313" key="2">
    <source>
        <dbReference type="Proteomes" id="UP000621386"/>
    </source>
</evidence>
<protein>
    <submittedName>
        <fullName evidence="1">Uncharacterized protein</fullName>
    </submittedName>
</protein>
<reference evidence="1 2" key="1">
    <citation type="submission" date="2021-01" db="EMBL/GenBank/DDBJ databases">
        <title>WGS of actinomycetes isolated from Thailand.</title>
        <authorList>
            <person name="Thawai C."/>
        </authorList>
    </citation>
    <scope>NUCLEOTIDE SEQUENCE [LARGE SCALE GENOMIC DNA]</scope>
    <source>
        <strain evidence="1 2">CH5-8</strain>
    </source>
</reference>
<gene>
    <name evidence="1" type="ORF">JK361_30230</name>
</gene>
<name>A0ABS1P8Y9_9ACTN</name>
<organism evidence="1 2">
    <name type="scientific">Streptomyces musisoli</name>
    <dbReference type="NCBI Taxonomy" id="2802280"/>
    <lineage>
        <taxon>Bacteria</taxon>
        <taxon>Bacillati</taxon>
        <taxon>Actinomycetota</taxon>
        <taxon>Actinomycetes</taxon>
        <taxon>Kitasatosporales</taxon>
        <taxon>Streptomycetaceae</taxon>
        <taxon>Streptomyces</taxon>
    </lineage>
</organism>
<comment type="caution">
    <text evidence="1">The sequence shown here is derived from an EMBL/GenBank/DDBJ whole genome shotgun (WGS) entry which is preliminary data.</text>
</comment>
<proteinExistence type="predicted"/>